<keyword evidence="1" id="KW-1003">Cell membrane</keyword>
<dbReference type="EMBL" id="JADFUA010000006">
    <property type="protein sequence ID" value="MBE9609952.1"/>
    <property type="molecule type" value="Genomic_DNA"/>
</dbReference>
<organism evidence="2 3">
    <name type="scientific">Chitinilyticum piscinae</name>
    <dbReference type="NCBI Taxonomy" id="2866724"/>
    <lineage>
        <taxon>Bacteria</taxon>
        <taxon>Pseudomonadati</taxon>
        <taxon>Pseudomonadota</taxon>
        <taxon>Betaproteobacteria</taxon>
        <taxon>Neisseriales</taxon>
        <taxon>Chitinibacteraceae</taxon>
        <taxon>Chitinilyticum</taxon>
    </lineage>
</organism>
<dbReference type="NCBIfam" id="TIGR00056">
    <property type="entry name" value="MlaE family lipid ABC transporter permease subunit"/>
    <property type="match status" value="1"/>
</dbReference>
<sequence length="363" mass="38560">MTSAATPSLVLQHTGSDWALQGRLQLGELDSVWQQARQTLQPGDVLELAGLSHCDGAGAALLFELQHRGIILRGLAPDFSRLLAALQPERALPASPAPQCLNPISELGRLVAGNLDNWRTRIAFVGALLLSLRNCAPQARTLRLREIVRLCNDAGLNALPIMTLISLLLGIILAFQSALPMRQFGAEVFVANLLGLSLIRELSPLMMAIVLAGRTGAAYTAELGTMKVNEEINALLTFGIDPLRFLVLPRLIAVTLMAPLLTVFAELIGLTGGALVMKGFGIPFSTYFSQIAGAVDLGDFASGMIKASVYGMEIAGIGCLFGLMTGNGASAVGHSTTRAVVSMLVTLVVTDGLFAFVYYQMGW</sequence>
<dbReference type="InterPro" id="IPR003453">
    <property type="entry name" value="ABC_MlaE_roteobac"/>
</dbReference>
<accession>A0A8J7K2F0</accession>
<proteinExistence type="inferred from homology"/>
<comment type="similarity">
    <text evidence="1">Belongs to the MlaE permease family.</text>
</comment>
<dbReference type="InterPro" id="IPR030802">
    <property type="entry name" value="Permease_MalE"/>
</dbReference>
<evidence type="ECO:0000256" key="1">
    <source>
        <dbReference type="RuleBase" id="RU362044"/>
    </source>
</evidence>
<dbReference type="Proteomes" id="UP000604481">
    <property type="component" value="Unassembled WGS sequence"/>
</dbReference>
<dbReference type="GO" id="GO:0005548">
    <property type="term" value="F:phospholipid transporter activity"/>
    <property type="evidence" value="ECO:0007669"/>
    <property type="project" value="TreeGrafter"/>
</dbReference>
<dbReference type="AlphaFoldDB" id="A0A8J7K2F0"/>
<name>A0A8J7K2F0_9NEIS</name>
<feature type="transmembrane region" description="Helical" evidence="1">
    <location>
        <begin position="339"/>
        <end position="359"/>
    </location>
</feature>
<keyword evidence="1" id="KW-1133">Transmembrane helix</keyword>
<protein>
    <submittedName>
        <fullName evidence="2">ABC transporter permease</fullName>
    </submittedName>
</protein>
<comment type="subcellular location">
    <subcellularLocation>
        <location evidence="1">Cell inner membrane</location>
        <topology evidence="1">Multi-pass membrane protein</topology>
    </subcellularLocation>
</comment>
<feature type="transmembrane region" description="Helical" evidence="1">
    <location>
        <begin position="181"/>
        <end position="199"/>
    </location>
</feature>
<evidence type="ECO:0000313" key="3">
    <source>
        <dbReference type="Proteomes" id="UP000604481"/>
    </source>
</evidence>
<dbReference type="Pfam" id="PF02405">
    <property type="entry name" value="MlaE"/>
    <property type="match status" value="1"/>
</dbReference>
<keyword evidence="1" id="KW-0997">Cell inner membrane</keyword>
<feature type="transmembrane region" description="Helical" evidence="1">
    <location>
        <begin position="307"/>
        <end position="327"/>
    </location>
</feature>
<gene>
    <name evidence="2" type="ORF">INR99_11420</name>
</gene>
<evidence type="ECO:0000313" key="2">
    <source>
        <dbReference type="EMBL" id="MBE9609952.1"/>
    </source>
</evidence>
<dbReference type="PANTHER" id="PTHR30188:SF3">
    <property type="entry name" value="ABC TRANSPORTER PERMEASE"/>
    <property type="match status" value="1"/>
</dbReference>
<keyword evidence="3" id="KW-1185">Reference proteome</keyword>
<keyword evidence="1" id="KW-0472">Membrane</keyword>
<dbReference type="GO" id="GO:0043190">
    <property type="term" value="C:ATP-binding cassette (ABC) transporter complex"/>
    <property type="evidence" value="ECO:0007669"/>
    <property type="project" value="InterPro"/>
</dbReference>
<keyword evidence="1" id="KW-0812">Transmembrane</keyword>
<feature type="transmembrane region" description="Helical" evidence="1">
    <location>
        <begin position="251"/>
        <end position="277"/>
    </location>
</feature>
<feature type="transmembrane region" description="Helical" evidence="1">
    <location>
        <begin position="154"/>
        <end position="175"/>
    </location>
</feature>
<reference evidence="2 3" key="1">
    <citation type="submission" date="2020-10" db="EMBL/GenBank/DDBJ databases">
        <title>The genome sequence of Chitinilyticum litopenaei 4Y14.</title>
        <authorList>
            <person name="Liu Y."/>
        </authorList>
    </citation>
    <scope>NUCLEOTIDE SEQUENCE [LARGE SCALE GENOMIC DNA]</scope>
    <source>
        <strain evidence="2 3">4Y14</strain>
    </source>
</reference>
<dbReference type="RefSeq" id="WP_194116475.1">
    <property type="nucleotide sequence ID" value="NZ_JADFUA010000006.1"/>
</dbReference>
<comment type="caution">
    <text evidence="2">The sequence shown here is derived from an EMBL/GenBank/DDBJ whole genome shotgun (WGS) entry which is preliminary data.</text>
</comment>
<dbReference type="PANTHER" id="PTHR30188">
    <property type="entry name" value="ABC TRANSPORTER PERMEASE PROTEIN-RELATED"/>
    <property type="match status" value="1"/>
</dbReference>